<dbReference type="GO" id="GO:0004190">
    <property type="term" value="F:aspartic-type endopeptidase activity"/>
    <property type="evidence" value="ECO:0007669"/>
    <property type="project" value="UniProtKB-KW"/>
</dbReference>
<dbReference type="EnsemblMetazoa" id="SCAU005395-RA">
    <property type="protein sequence ID" value="SCAU005395-PA"/>
    <property type="gene ID" value="SCAU005395"/>
</dbReference>
<evidence type="ECO:0000256" key="7">
    <source>
        <dbReference type="PIRSR" id="PIRSR601461-1"/>
    </source>
</evidence>
<organism evidence="12 13">
    <name type="scientific">Stomoxys calcitrans</name>
    <name type="common">Stable fly</name>
    <name type="synonym">Conops calcitrans</name>
    <dbReference type="NCBI Taxonomy" id="35570"/>
    <lineage>
        <taxon>Eukaryota</taxon>
        <taxon>Metazoa</taxon>
        <taxon>Ecdysozoa</taxon>
        <taxon>Arthropoda</taxon>
        <taxon>Hexapoda</taxon>
        <taxon>Insecta</taxon>
        <taxon>Pterygota</taxon>
        <taxon>Neoptera</taxon>
        <taxon>Endopterygota</taxon>
        <taxon>Diptera</taxon>
        <taxon>Brachycera</taxon>
        <taxon>Muscomorpha</taxon>
        <taxon>Muscoidea</taxon>
        <taxon>Muscidae</taxon>
        <taxon>Stomoxys</taxon>
    </lineage>
</organism>
<keyword evidence="4 9" id="KW-0378">Hydrolase</keyword>
<dbReference type="OrthoDB" id="771136at2759"/>
<evidence type="ECO:0000256" key="10">
    <source>
        <dbReference type="SAM" id="SignalP"/>
    </source>
</evidence>
<evidence type="ECO:0000256" key="3">
    <source>
        <dbReference type="ARBA" id="ARBA00022750"/>
    </source>
</evidence>
<dbReference type="Gene3D" id="2.60.40.1960">
    <property type="match status" value="1"/>
</dbReference>
<feature type="disulfide bond" evidence="8">
    <location>
        <begin position="307"/>
        <end position="340"/>
    </location>
</feature>
<feature type="chain" id="PRO_5009326121" description="Peptidase A1 domain-containing protein" evidence="10">
    <location>
        <begin position="18"/>
        <end position="379"/>
    </location>
</feature>
<evidence type="ECO:0000256" key="6">
    <source>
        <dbReference type="ARBA" id="ARBA00023180"/>
    </source>
</evidence>
<evidence type="ECO:0000256" key="8">
    <source>
        <dbReference type="PIRSR" id="PIRSR601461-2"/>
    </source>
</evidence>
<dbReference type="InterPro" id="IPR001969">
    <property type="entry name" value="Aspartic_peptidase_AS"/>
</dbReference>
<evidence type="ECO:0000256" key="9">
    <source>
        <dbReference type="RuleBase" id="RU000454"/>
    </source>
</evidence>
<dbReference type="InterPro" id="IPR021109">
    <property type="entry name" value="Peptidase_aspartic_dom_sf"/>
</dbReference>
<keyword evidence="6" id="KW-0325">Glycoprotein</keyword>
<dbReference type="GO" id="GO:0005764">
    <property type="term" value="C:lysosome"/>
    <property type="evidence" value="ECO:0007669"/>
    <property type="project" value="TreeGrafter"/>
</dbReference>
<keyword evidence="10" id="KW-0732">Signal</keyword>
<sequence length="379" mass="41457">MLKYFALFAIIAALASADMVRVPIRKHENFVKTSKDIRAEKSVLRSKYKIPETRGIVDELLSNTLNMEYYGDITIGTPPQSFIVLFDSGSSNLWVPSSHCWIWDIACKKHNQYNHDESSTYVKNGEQISIQYGSGSMSGFLSQDDVTIEGLTIKNQVFAEAMNEPGNSFTDSSFDGILGMAYQTLAEDDVVPPFYNMFSQGLVDADMFSFYLKRDGSASDGGEMILGGIDSSYYTGDITYVPVSSQGYWQFEVTTGSIKGQNICDNCQAIADTGTSLIVCPADACETVNAEIGGTYNEDDGSYYVDCSAIDTLPDVTFEIGGTTFTLPPSAYIVTVDGNCMSAFSSMGTDFWILGDVFIGQYYTVFDLGNNRVGFATAV</sequence>
<feature type="active site" evidence="7">
    <location>
        <position position="272"/>
    </location>
</feature>
<feature type="signal peptide" evidence="10">
    <location>
        <begin position="1"/>
        <end position="17"/>
    </location>
</feature>
<keyword evidence="2 9" id="KW-0645">Protease</keyword>
<protein>
    <recommendedName>
        <fullName evidence="11">Peptidase A1 domain-containing protein</fullName>
    </recommendedName>
</protein>
<dbReference type="AlphaFoldDB" id="A0A1I8P6Y2"/>
<accession>A0A1I8P6Y2</accession>
<reference evidence="12" key="1">
    <citation type="submission" date="2020-05" db="UniProtKB">
        <authorList>
            <consortium name="EnsemblMetazoa"/>
        </authorList>
    </citation>
    <scope>IDENTIFICATION</scope>
    <source>
        <strain evidence="12">USDA</strain>
    </source>
</reference>
<evidence type="ECO:0000259" key="11">
    <source>
        <dbReference type="PROSITE" id="PS51767"/>
    </source>
</evidence>
<dbReference type="Pfam" id="PF00026">
    <property type="entry name" value="Asp"/>
    <property type="match status" value="1"/>
</dbReference>
<dbReference type="InterPro" id="IPR033121">
    <property type="entry name" value="PEPTIDASE_A1"/>
</dbReference>
<feature type="disulfide bond" evidence="8">
    <location>
        <begin position="100"/>
        <end position="107"/>
    </location>
</feature>
<dbReference type="PRINTS" id="PR00792">
    <property type="entry name" value="PEPSIN"/>
</dbReference>
<dbReference type="KEGG" id="scac:106088349"/>
<dbReference type="PANTHER" id="PTHR47966">
    <property type="entry name" value="BETA-SITE APP-CLEAVING ENZYME, ISOFORM A-RELATED"/>
    <property type="match status" value="1"/>
</dbReference>
<feature type="active site" evidence="7">
    <location>
        <position position="87"/>
    </location>
</feature>
<feature type="domain" description="Peptidase A1" evidence="11">
    <location>
        <begin position="69"/>
        <end position="376"/>
    </location>
</feature>
<dbReference type="SUPFAM" id="SSF50630">
    <property type="entry name" value="Acid proteases"/>
    <property type="match status" value="1"/>
</dbReference>
<evidence type="ECO:0000256" key="1">
    <source>
        <dbReference type="ARBA" id="ARBA00007447"/>
    </source>
</evidence>
<dbReference type="VEuPathDB" id="VectorBase:SCAU005395"/>
<proteinExistence type="inferred from homology"/>
<evidence type="ECO:0000256" key="5">
    <source>
        <dbReference type="ARBA" id="ARBA00023157"/>
    </source>
</evidence>
<dbReference type="PANTHER" id="PTHR47966:SF51">
    <property type="entry name" value="BETA-SITE APP-CLEAVING ENZYME, ISOFORM A-RELATED"/>
    <property type="match status" value="1"/>
</dbReference>
<dbReference type="FunFam" id="2.40.70.10:FF:000002">
    <property type="entry name" value="Vacuolar aspartic proteinase"/>
    <property type="match status" value="1"/>
</dbReference>
<evidence type="ECO:0000256" key="2">
    <source>
        <dbReference type="ARBA" id="ARBA00022670"/>
    </source>
</evidence>
<gene>
    <name evidence="12" type="primary">106088349</name>
</gene>
<dbReference type="FunFam" id="2.40.70.10:FF:000091">
    <property type="entry name" value="GG22202"/>
    <property type="match status" value="1"/>
</dbReference>
<dbReference type="Gene3D" id="2.40.70.10">
    <property type="entry name" value="Acid Proteases"/>
    <property type="match status" value="2"/>
</dbReference>
<comment type="similarity">
    <text evidence="1 9">Belongs to the peptidase A1 family.</text>
</comment>
<dbReference type="InterPro" id="IPR001461">
    <property type="entry name" value="Aspartic_peptidase_A1"/>
</dbReference>
<dbReference type="PROSITE" id="PS00141">
    <property type="entry name" value="ASP_PROTEASE"/>
    <property type="match status" value="1"/>
</dbReference>
<dbReference type="GO" id="GO:0006508">
    <property type="term" value="P:proteolysis"/>
    <property type="evidence" value="ECO:0007669"/>
    <property type="project" value="UniProtKB-KW"/>
</dbReference>
<keyword evidence="5 8" id="KW-1015">Disulfide bond</keyword>
<dbReference type="STRING" id="35570.A0A1I8P6Y2"/>
<dbReference type="Proteomes" id="UP000095300">
    <property type="component" value="Unassembled WGS sequence"/>
</dbReference>
<evidence type="ECO:0000313" key="12">
    <source>
        <dbReference type="EnsemblMetazoa" id="SCAU005395-PA"/>
    </source>
</evidence>
<evidence type="ECO:0000256" key="4">
    <source>
        <dbReference type="ARBA" id="ARBA00022801"/>
    </source>
</evidence>
<keyword evidence="13" id="KW-1185">Reference proteome</keyword>
<keyword evidence="3 9" id="KW-0064">Aspartyl protease</keyword>
<evidence type="ECO:0000313" key="13">
    <source>
        <dbReference type="Proteomes" id="UP000095300"/>
    </source>
</evidence>
<name>A0A1I8P6Y2_STOCA</name>
<dbReference type="PROSITE" id="PS51767">
    <property type="entry name" value="PEPTIDASE_A1"/>
    <property type="match status" value="1"/>
</dbReference>